<comment type="caution">
    <text evidence="2">The sequence shown here is derived from an EMBL/GenBank/DDBJ whole genome shotgun (WGS) entry which is preliminary data.</text>
</comment>
<dbReference type="AlphaFoldDB" id="A0A4C1VW33"/>
<sequence length="135" mass="15643">MSRLGTRECRVRRCGRRFFLVVATFPITNDAVDASEGMDFDRLIGRVGNYPGAELRVSPHRRVYDTSHVLWYDNRTLFGRSKRKRACEPQKNRWSPPPMDTRNHRGVTGALPSTRVAIAYPMHREWAVEGGRRTR</sequence>
<accession>A0A4C1VW33</accession>
<evidence type="ECO:0000256" key="1">
    <source>
        <dbReference type="SAM" id="MobiDB-lite"/>
    </source>
</evidence>
<feature type="region of interest" description="Disordered" evidence="1">
    <location>
        <begin position="83"/>
        <end position="107"/>
    </location>
</feature>
<keyword evidence="3" id="KW-1185">Reference proteome</keyword>
<protein>
    <submittedName>
        <fullName evidence="2">Uncharacterized protein</fullName>
    </submittedName>
</protein>
<reference evidence="2 3" key="1">
    <citation type="journal article" date="2019" name="Commun. Biol.">
        <title>The bagworm genome reveals a unique fibroin gene that provides high tensile strength.</title>
        <authorList>
            <person name="Kono N."/>
            <person name="Nakamura H."/>
            <person name="Ohtoshi R."/>
            <person name="Tomita M."/>
            <person name="Numata K."/>
            <person name="Arakawa K."/>
        </authorList>
    </citation>
    <scope>NUCLEOTIDE SEQUENCE [LARGE SCALE GENOMIC DNA]</scope>
</reference>
<evidence type="ECO:0000313" key="2">
    <source>
        <dbReference type="EMBL" id="GBP42963.1"/>
    </source>
</evidence>
<organism evidence="2 3">
    <name type="scientific">Eumeta variegata</name>
    <name type="common">Bagworm moth</name>
    <name type="synonym">Eumeta japonica</name>
    <dbReference type="NCBI Taxonomy" id="151549"/>
    <lineage>
        <taxon>Eukaryota</taxon>
        <taxon>Metazoa</taxon>
        <taxon>Ecdysozoa</taxon>
        <taxon>Arthropoda</taxon>
        <taxon>Hexapoda</taxon>
        <taxon>Insecta</taxon>
        <taxon>Pterygota</taxon>
        <taxon>Neoptera</taxon>
        <taxon>Endopterygota</taxon>
        <taxon>Lepidoptera</taxon>
        <taxon>Glossata</taxon>
        <taxon>Ditrysia</taxon>
        <taxon>Tineoidea</taxon>
        <taxon>Psychidae</taxon>
        <taxon>Oiketicinae</taxon>
        <taxon>Eumeta</taxon>
    </lineage>
</organism>
<gene>
    <name evidence="2" type="ORF">EVAR_96460_1</name>
</gene>
<dbReference type="Proteomes" id="UP000299102">
    <property type="component" value="Unassembled WGS sequence"/>
</dbReference>
<name>A0A4C1VW33_EUMVA</name>
<dbReference type="EMBL" id="BGZK01000427">
    <property type="protein sequence ID" value="GBP42963.1"/>
    <property type="molecule type" value="Genomic_DNA"/>
</dbReference>
<evidence type="ECO:0000313" key="3">
    <source>
        <dbReference type="Proteomes" id="UP000299102"/>
    </source>
</evidence>
<proteinExistence type="predicted"/>